<proteinExistence type="predicted"/>
<comment type="caution">
    <text evidence="1">The sequence shown here is derived from an EMBL/GenBank/DDBJ whole genome shotgun (WGS) entry which is preliminary data.</text>
</comment>
<reference evidence="1 2" key="1">
    <citation type="journal article" date="2018" name="PLoS Genet.">
        <title>Population sequencing reveals clonal diversity and ancestral inbreeding in the grapevine cultivar Chardonnay.</title>
        <authorList>
            <person name="Roach M.J."/>
            <person name="Johnson D.L."/>
            <person name="Bohlmann J."/>
            <person name="van Vuuren H.J."/>
            <person name="Jones S.J."/>
            <person name="Pretorius I.S."/>
            <person name="Schmidt S.A."/>
            <person name="Borneman A.R."/>
        </authorList>
    </citation>
    <scope>NUCLEOTIDE SEQUENCE [LARGE SCALE GENOMIC DNA]</scope>
    <source>
        <strain evidence="2">cv. Chardonnay</strain>
        <tissue evidence="1">Leaf</tissue>
    </source>
</reference>
<dbReference type="Proteomes" id="UP000288805">
    <property type="component" value="Unassembled WGS sequence"/>
</dbReference>
<gene>
    <name evidence="1" type="ORF">CK203_088187</name>
</gene>
<organism evidence="1 2">
    <name type="scientific">Vitis vinifera</name>
    <name type="common">Grape</name>
    <dbReference type="NCBI Taxonomy" id="29760"/>
    <lineage>
        <taxon>Eukaryota</taxon>
        <taxon>Viridiplantae</taxon>
        <taxon>Streptophyta</taxon>
        <taxon>Embryophyta</taxon>
        <taxon>Tracheophyta</taxon>
        <taxon>Spermatophyta</taxon>
        <taxon>Magnoliopsida</taxon>
        <taxon>eudicotyledons</taxon>
        <taxon>Gunneridae</taxon>
        <taxon>Pentapetalae</taxon>
        <taxon>rosids</taxon>
        <taxon>Vitales</taxon>
        <taxon>Vitaceae</taxon>
        <taxon>Viteae</taxon>
        <taxon>Vitis</taxon>
    </lineage>
</organism>
<protein>
    <submittedName>
        <fullName evidence="1">Uncharacterized protein</fullName>
    </submittedName>
</protein>
<sequence length="88" mass="10136">MVALVEKSGKGFGGQLLYVSSGLFGKREIEDILRMWNFQSKGNSRLEGKALRLDWWNPDVGCLRVKDCVKELMRRRGRDGFRSRLGFL</sequence>
<name>A0A438DPD6_VITVI</name>
<evidence type="ECO:0000313" key="1">
    <source>
        <dbReference type="EMBL" id="RVW37302.1"/>
    </source>
</evidence>
<evidence type="ECO:0000313" key="2">
    <source>
        <dbReference type="Proteomes" id="UP000288805"/>
    </source>
</evidence>
<accession>A0A438DPD6</accession>
<dbReference type="EMBL" id="QGNW01001541">
    <property type="protein sequence ID" value="RVW37302.1"/>
    <property type="molecule type" value="Genomic_DNA"/>
</dbReference>
<dbReference type="AlphaFoldDB" id="A0A438DPD6"/>